<dbReference type="EMBL" id="QKZQ01000005">
    <property type="protein sequence ID" value="PZX45882.1"/>
    <property type="molecule type" value="Genomic_DNA"/>
</dbReference>
<keyword evidence="2" id="KW-0808">Transferase</keyword>
<dbReference type="InterPro" id="IPR052519">
    <property type="entry name" value="Euk-type_GlcNAc_Kinase"/>
</dbReference>
<proteinExistence type="predicted"/>
<dbReference type="Gene3D" id="3.30.420.40">
    <property type="match status" value="2"/>
</dbReference>
<reference evidence="2 3" key="1">
    <citation type="submission" date="2018-06" db="EMBL/GenBank/DDBJ databases">
        <title>Genomic Encyclopedia of Archaeal and Bacterial Type Strains, Phase II (KMG-II): from individual species to whole genera.</title>
        <authorList>
            <person name="Goeker M."/>
        </authorList>
    </citation>
    <scope>NUCLEOTIDE SEQUENCE [LARGE SCALE GENOMIC DNA]</scope>
    <source>
        <strain evidence="2 3">DSM 13087</strain>
    </source>
</reference>
<evidence type="ECO:0000259" key="1">
    <source>
        <dbReference type="Pfam" id="PF01869"/>
    </source>
</evidence>
<keyword evidence="3" id="KW-1185">Reference proteome</keyword>
<dbReference type="InterPro" id="IPR002731">
    <property type="entry name" value="ATPase_BadF"/>
</dbReference>
<dbReference type="STRING" id="121821.GCA_001870675_00233"/>
<dbReference type="PANTHER" id="PTHR43190">
    <property type="entry name" value="N-ACETYL-D-GLUCOSAMINE KINASE"/>
    <property type="match status" value="1"/>
</dbReference>
<accession>A0A2W7S5S5</accession>
<gene>
    <name evidence="2" type="ORF">LY56_01445</name>
</gene>
<name>A0A2W7S5S5_9RHOB</name>
<dbReference type="CDD" id="cd24082">
    <property type="entry name" value="ASKHA_NBD_GspK-like"/>
    <property type="match status" value="1"/>
</dbReference>
<dbReference type="InterPro" id="IPR043129">
    <property type="entry name" value="ATPase_NBD"/>
</dbReference>
<protein>
    <submittedName>
        <fullName evidence="2">Glucosamine kinase</fullName>
    </submittedName>
</protein>
<feature type="domain" description="ATPase BadF/BadG/BcrA/BcrD type" evidence="1">
    <location>
        <begin position="5"/>
        <end position="246"/>
    </location>
</feature>
<dbReference type="GO" id="GO:0016301">
    <property type="term" value="F:kinase activity"/>
    <property type="evidence" value="ECO:0007669"/>
    <property type="project" value="UniProtKB-KW"/>
</dbReference>
<dbReference type="Pfam" id="PF01869">
    <property type="entry name" value="BcrAD_BadFG"/>
    <property type="match status" value="1"/>
</dbReference>
<sequence>MQIFIGLDGGGTGCRAQAEFGDGRRGAVLTGGPANVFSDFDAAMHAISDLLARCIAQAGGASVVQPVIVLGLAGATESGAAEQVKARLPYQNVTVLGDIDIALMGAFPEGEGIVMAVGTGSVVARCYGGRVQRLGGHGLVLGDEGSGAWMGREALRRCLLAQDGLAEEGALTRHIRAQFGSVRAIISFAAQARPADFATLAPLVLAQAHCPVAGAILDAACAYLRRAIRQLQAGQPHVPVAATGGLGPALLARMVQCDSAGLRNVAASGTGLDGALWYARNRAAQEKMA</sequence>
<dbReference type="PANTHER" id="PTHR43190:SF3">
    <property type="entry name" value="N-ACETYL-D-GLUCOSAMINE KINASE"/>
    <property type="match status" value="1"/>
</dbReference>
<keyword evidence="2" id="KW-0418">Kinase</keyword>
<dbReference type="SUPFAM" id="SSF53067">
    <property type="entry name" value="Actin-like ATPase domain"/>
    <property type="match status" value="2"/>
</dbReference>
<evidence type="ECO:0000313" key="3">
    <source>
        <dbReference type="Proteomes" id="UP000249364"/>
    </source>
</evidence>
<comment type="caution">
    <text evidence="2">The sequence shown here is derived from an EMBL/GenBank/DDBJ whole genome shotgun (WGS) entry which is preliminary data.</text>
</comment>
<organism evidence="2 3">
    <name type="scientific">Roseinatronobacter thiooxidans</name>
    <dbReference type="NCBI Taxonomy" id="121821"/>
    <lineage>
        <taxon>Bacteria</taxon>
        <taxon>Pseudomonadati</taxon>
        <taxon>Pseudomonadota</taxon>
        <taxon>Alphaproteobacteria</taxon>
        <taxon>Rhodobacterales</taxon>
        <taxon>Paracoccaceae</taxon>
        <taxon>Roseinatronobacter</taxon>
    </lineage>
</organism>
<evidence type="ECO:0000313" key="2">
    <source>
        <dbReference type="EMBL" id="PZX45882.1"/>
    </source>
</evidence>
<dbReference type="AlphaFoldDB" id="A0A2W7S5S5"/>
<dbReference type="RefSeq" id="WP_071468209.1">
    <property type="nucleotide sequence ID" value="NZ_MEHT01000001.1"/>
</dbReference>
<dbReference type="Proteomes" id="UP000249364">
    <property type="component" value="Unassembled WGS sequence"/>
</dbReference>